<reference evidence="1 2" key="1">
    <citation type="journal article" date="2021" name="Elife">
        <title>Chloroplast acquisition without the gene transfer in kleptoplastic sea slugs, Plakobranchus ocellatus.</title>
        <authorList>
            <person name="Maeda T."/>
            <person name="Takahashi S."/>
            <person name="Yoshida T."/>
            <person name="Shimamura S."/>
            <person name="Takaki Y."/>
            <person name="Nagai Y."/>
            <person name="Toyoda A."/>
            <person name="Suzuki Y."/>
            <person name="Arimoto A."/>
            <person name="Ishii H."/>
            <person name="Satoh N."/>
            <person name="Nishiyama T."/>
            <person name="Hasebe M."/>
            <person name="Maruyama T."/>
            <person name="Minagawa J."/>
            <person name="Obokata J."/>
            <person name="Shigenobu S."/>
        </authorList>
    </citation>
    <scope>NUCLEOTIDE SEQUENCE [LARGE SCALE GENOMIC DNA]</scope>
</reference>
<name>A0AAV4JN74_9GAST</name>
<dbReference type="AlphaFoldDB" id="A0AAV4JN74"/>
<organism evidence="1 2">
    <name type="scientific">Elysia marginata</name>
    <dbReference type="NCBI Taxonomy" id="1093978"/>
    <lineage>
        <taxon>Eukaryota</taxon>
        <taxon>Metazoa</taxon>
        <taxon>Spiralia</taxon>
        <taxon>Lophotrochozoa</taxon>
        <taxon>Mollusca</taxon>
        <taxon>Gastropoda</taxon>
        <taxon>Heterobranchia</taxon>
        <taxon>Euthyneura</taxon>
        <taxon>Panpulmonata</taxon>
        <taxon>Sacoglossa</taxon>
        <taxon>Placobranchoidea</taxon>
        <taxon>Plakobranchidae</taxon>
        <taxon>Elysia</taxon>
    </lineage>
</organism>
<comment type="caution">
    <text evidence="1">The sequence shown here is derived from an EMBL/GenBank/DDBJ whole genome shotgun (WGS) entry which is preliminary data.</text>
</comment>
<sequence length="130" mass="14531">MSVGLECLECGNLHEWYCHSFHDSALLQTVAAKVLKLATAANMNILSHPSYSQDRSTYNHFLFTTMKSRLRKDGQEVEAASRTALGGVPENLAQKSIFRSENFCIDVEGAIMKDSVKNVKKLDLCVKFCK</sequence>
<evidence type="ECO:0000313" key="2">
    <source>
        <dbReference type="Proteomes" id="UP000762676"/>
    </source>
</evidence>
<dbReference type="EMBL" id="BMAT01013954">
    <property type="protein sequence ID" value="GFS23761.1"/>
    <property type="molecule type" value="Genomic_DNA"/>
</dbReference>
<protein>
    <submittedName>
        <fullName evidence="1">Uncharacterized protein</fullName>
    </submittedName>
</protein>
<accession>A0AAV4JN74</accession>
<gene>
    <name evidence="1" type="ORF">ElyMa_006986100</name>
</gene>
<dbReference type="Proteomes" id="UP000762676">
    <property type="component" value="Unassembled WGS sequence"/>
</dbReference>
<proteinExistence type="predicted"/>
<keyword evidence="2" id="KW-1185">Reference proteome</keyword>
<evidence type="ECO:0000313" key="1">
    <source>
        <dbReference type="EMBL" id="GFS23761.1"/>
    </source>
</evidence>